<dbReference type="Proteomes" id="UP000223025">
    <property type="component" value="Segment"/>
</dbReference>
<dbReference type="GeneID" id="40088345"/>
<protein>
    <submittedName>
        <fullName evidence="1">Uncharacterized protein</fullName>
    </submittedName>
</protein>
<keyword evidence="2" id="KW-1185">Reference proteome</keyword>
<organism evidence="1 2">
    <name type="scientific">Agrobacterium phage Atu_ph07</name>
    <dbReference type="NCBI Taxonomy" id="2024264"/>
    <lineage>
        <taxon>Viruses</taxon>
        <taxon>Duplodnaviria</taxon>
        <taxon>Heunggongvirae</taxon>
        <taxon>Uroviricota</taxon>
        <taxon>Caudoviricetes</taxon>
        <taxon>Polybotosvirus</taxon>
        <taxon>Polybotosvirus Atuph07</taxon>
    </lineage>
</organism>
<name>A0A2L0UZZ3_9CAUD</name>
<accession>A0A2L0UZZ3</accession>
<sequence length="107" mass="12712">MPFDEIKEFLWNNNRLRIVWTSKNGFAVTPIRKLTSGRNYSNKISDIVPINDFSIRSPVKYIEWSYAGTMFAMVTRVGDSMSYRDIRNEHIISEFQKLYVKEYECEN</sequence>
<evidence type="ECO:0000313" key="1">
    <source>
        <dbReference type="EMBL" id="AUZ95101.1"/>
    </source>
</evidence>
<dbReference type="KEGG" id="vg:40088345"/>
<evidence type="ECO:0000313" key="2">
    <source>
        <dbReference type="Proteomes" id="UP000223025"/>
    </source>
</evidence>
<dbReference type="RefSeq" id="YP_009612007.1">
    <property type="nucleotide sequence ID" value="NC_042013.1"/>
</dbReference>
<dbReference type="EMBL" id="MF403008">
    <property type="protein sequence ID" value="AUZ95101.1"/>
    <property type="molecule type" value="Genomic_DNA"/>
</dbReference>
<proteinExistence type="predicted"/>
<reference evidence="1 2" key="1">
    <citation type="submission" date="2017-06" db="EMBL/GenBank/DDBJ databases">
        <authorList>
            <person name="Kim H.J."/>
            <person name="Triplett B.A."/>
        </authorList>
    </citation>
    <scope>NUCLEOTIDE SEQUENCE [LARGE SCALE GENOMIC DNA]</scope>
</reference>